<accession>A0A7H2BEV0</accession>
<dbReference type="Gene3D" id="3.40.30.10">
    <property type="entry name" value="Glutaredoxin"/>
    <property type="match status" value="1"/>
</dbReference>
<keyword evidence="2" id="KW-1185">Reference proteome</keyword>
<dbReference type="Pfam" id="PF05768">
    <property type="entry name" value="Glrx-like"/>
    <property type="match status" value="1"/>
</dbReference>
<sequence length="86" mass="9492">MSAASNISLELLTRPGCHLCEDARATVSKVAGEFGLGFDEVNIEEHPELEKQHSVEIPVLKINGRVHDFWQINPKRLSKALAKLSA</sequence>
<proteinExistence type="predicted"/>
<dbReference type="SUPFAM" id="SSF52833">
    <property type="entry name" value="Thioredoxin-like"/>
    <property type="match status" value="1"/>
</dbReference>
<dbReference type="InterPro" id="IPR036249">
    <property type="entry name" value="Thioredoxin-like_sf"/>
</dbReference>
<reference evidence="1 2" key="1">
    <citation type="submission" date="2020-09" db="EMBL/GenBank/DDBJ databases">
        <title>Investigation of environmental microbes.</title>
        <authorList>
            <person name="Ou Y."/>
            <person name="Kang Q."/>
        </authorList>
    </citation>
    <scope>NUCLEOTIDE SEQUENCE [LARGE SCALE GENOMIC DNA]</scope>
    <source>
        <strain evidence="1 2">KJZ-14</strain>
    </source>
</reference>
<dbReference type="Proteomes" id="UP000516404">
    <property type="component" value="Chromosome"/>
</dbReference>
<organism evidence="1 2">
    <name type="scientific">Rothia terrae</name>
    <dbReference type="NCBI Taxonomy" id="396015"/>
    <lineage>
        <taxon>Bacteria</taxon>
        <taxon>Bacillati</taxon>
        <taxon>Actinomycetota</taxon>
        <taxon>Actinomycetes</taxon>
        <taxon>Micrococcales</taxon>
        <taxon>Micrococcaceae</taxon>
        <taxon>Rothia</taxon>
    </lineage>
</organism>
<dbReference type="AlphaFoldDB" id="A0A7H2BEV0"/>
<dbReference type="EMBL" id="CP061539">
    <property type="protein sequence ID" value="QNV38196.1"/>
    <property type="molecule type" value="Genomic_DNA"/>
</dbReference>
<evidence type="ECO:0000313" key="1">
    <source>
        <dbReference type="EMBL" id="QNV38196.1"/>
    </source>
</evidence>
<dbReference type="KEGG" id="rter:IDM49_02640"/>
<name>A0A7H2BEV0_9MICC</name>
<dbReference type="InterPro" id="IPR052565">
    <property type="entry name" value="Glutaredoxin-like_YDR286C"/>
</dbReference>
<dbReference type="PANTHER" id="PTHR33558">
    <property type="entry name" value="GLUTAREDOXIN-LIKE PROTEIN C5ORF63 HOMOLOG"/>
    <property type="match status" value="1"/>
</dbReference>
<evidence type="ECO:0000313" key="2">
    <source>
        <dbReference type="Proteomes" id="UP000516404"/>
    </source>
</evidence>
<gene>
    <name evidence="1" type="ORF">IDM49_02640</name>
</gene>
<dbReference type="RefSeq" id="WP_190724931.1">
    <property type="nucleotide sequence ID" value="NZ_CP061539.1"/>
</dbReference>
<protein>
    <submittedName>
        <fullName evidence="1">Glutaredoxin family protein</fullName>
    </submittedName>
</protein>
<dbReference type="GeneID" id="96623123"/>
<dbReference type="InterPro" id="IPR008554">
    <property type="entry name" value="Glutaredoxin-like"/>
</dbReference>
<dbReference type="PANTHER" id="PTHR33558:SF1">
    <property type="entry name" value="GLUTAREDOXIN-LIKE PROTEIN C5ORF63 HOMOLOG"/>
    <property type="match status" value="1"/>
</dbReference>